<organism evidence="1 2">
    <name type="scientific">Streptomyces laurentii</name>
    <dbReference type="NCBI Taxonomy" id="39478"/>
    <lineage>
        <taxon>Bacteria</taxon>
        <taxon>Bacillati</taxon>
        <taxon>Actinomycetota</taxon>
        <taxon>Actinomycetes</taxon>
        <taxon>Kitasatosporales</taxon>
        <taxon>Streptomycetaceae</taxon>
        <taxon>Streptomyces</taxon>
    </lineage>
</organism>
<evidence type="ECO:0000313" key="1">
    <source>
        <dbReference type="EMBL" id="BAU88078.1"/>
    </source>
</evidence>
<proteinExistence type="predicted"/>
<dbReference type="KEGG" id="slau:SLA_7212"/>
<evidence type="ECO:0000313" key="2">
    <source>
        <dbReference type="Proteomes" id="UP000217676"/>
    </source>
</evidence>
<name>A0A169PJG3_STRLU</name>
<keyword evidence="2" id="KW-1185">Reference proteome</keyword>
<sequence length="439" mass="47387">MYIGVDQFTHPLAYRRWQRGLTGPDLAAGVRTAAARRGLRSGADKQRVRKWERGALPEADTQYDIAEALGMPADAVDPTNWPNWLLAGDTGVVPLGPSSTVPALREALTSTMDRRAFLSASGVALTGLAATWAGSGAVVLPSAKGPTNVGGELVTLLEDSTRRLSSIATEERQHLTALLDGHLTTVTDMIQHGRYDKPTGRRLHHLAASLAQTTAWHRFDRGQHTTAQKHWVAALHSAHATGDRDMGAAMLGDLAYQAAWCKDHPTAVGILTHAITRTEHPAARSLLHLRLARALAAQGDERETRRALTTAERLLAGSTAKPLPAWCSWYGEADLAVDTGQALLDLGDTTRAHQLITEGRALLPPERDKTRGVFLAYQAASHLELKEPEIAARTAGEALQLARRIGAPRCEVLVQDLVPTFRHVRAAEGVEEFLTLAAS</sequence>
<dbReference type="InterPro" id="IPR011990">
    <property type="entry name" value="TPR-like_helical_dom_sf"/>
</dbReference>
<reference evidence="1 2" key="1">
    <citation type="journal article" date="2016" name="Genome Announc.">
        <title>Complete Genome Sequence of Thiostrepton-Producing Streptomyces laurentii ATCC 31255.</title>
        <authorList>
            <person name="Doi K."/>
            <person name="Fujino Y."/>
            <person name="Nagayoshi Y."/>
            <person name="Ohshima T."/>
            <person name="Ogata S."/>
        </authorList>
    </citation>
    <scope>NUCLEOTIDE SEQUENCE [LARGE SCALE GENOMIC DNA]</scope>
    <source>
        <strain evidence="1 2">ATCC 31255</strain>
    </source>
</reference>
<dbReference type="Gene3D" id="1.25.40.10">
    <property type="entry name" value="Tetratricopeptide repeat domain"/>
    <property type="match status" value="1"/>
</dbReference>
<dbReference type="EMBL" id="AP017424">
    <property type="protein sequence ID" value="BAU88078.1"/>
    <property type="molecule type" value="Genomic_DNA"/>
</dbReference>
<gene>
    <name evidence="1" type="ORF">SLA_7212</name>
</gene>
<dbReference type="AlphaFoldDB" id="A0A169PJG3"/>
<dbReference type="Proteomes" id="UP000217676">
    <property type="component" value="Chromosome"/>
</dbReference>
<protein>
    <submittedName>
        <fullName evidence="1">Tetratricopeptide TPR2</fullName>
    </submittedName>
</protein>
<accession>A0A169PJG3</accession>